<keyword evidence="2" id="KW-1185">Reference proteome</keyword>
<evidence type="ECO:0000313" key="2">
    <source>
        <dbReference type="Proteomes" id="UP001158576"/>
    </source>
</evidence>
<protein>
    <submittedName>
        <fullName evidence="1">Oidioi.mRNA.OKI2018_I69.XSR.g16416.t1.cds</fullName>
    </submittedName>
</protein>
<dbReference type="Proteomes" id="UP001158576">
    <property type="component" value="Chromosome XSR"/>
</dbReference>
<gene>
    <name evidence="1" type="ORF">OKIOD_LOCUS7974</name>
</gene>
<accession>A0ABN7SG09</accession>
<evidence type="ECO:0000313" key="1">
    <source>
        <dbReference type="EMBL" id="CAG5099291.1"/>
    </source>
</evidence>
<name>A0ABN7SG09_OIKDI</name>
<sequence length="222" mass="25736">MKSSIFYLLYFGRNFGDGRQVRDYDFEDISEQEKEQELEELVDSFQMRLKSAGNPREQIMNNMLAYSLRSRGLLELVSVTDLTNYGCCCEHKDNDQQCAKKFCECDLDYVKNVVQHVADEKFYPFYSRNVLDFQRFCSNKERNFWGDYGDYSGNKDNSIVDAFSMTIGRMKSPETTLEQCCGVHPNRFPFQVAGNRSCCGSKTYDPEVFDCCQDEIKAIGEC</sequence>
<reference evidence="1 2" key="1">
    <citation type="submission" date="2021-04" db="EMBL/GenBank/DDBJ databases">
        <authorList>
            <person name="Bliznina A."/>
        </authorList>
    </citation>
    <scope>NUCLEOTIDE SEQUENCE [LARGE SCALE GENOMIC DNA]</scope>
</reference>
<proteinExistence type="predicted"/>
<organism evidence="1 2">
    <name type="scientific">Oikopleura dioica</name>
    <name type="common">Tunicate</name>
    <dbReference type="NCBI Taxonomy" id="34765"/>
    <lineage>
        <taxon>Eukaryota</taxon>
        <taxon>Metazoa</taxon>
        <taxon>Chordata</taxon>
        <taxon>Tunicata</taxon>
        <taxon>Appendicularia</taxon>
        <taxon>Copelata</taxon>
        <taxon>Oikopleuridae</taxon>
        <taxon>Oikopleura</taxon>
    </lineage>
</organism>
<dbReference type="EMBL" id="OU015569">
    <property type="protein sequence ID" value="CAG5099291.1"/>
    <property type="molecule type" value="Genomic_DNA"/>
</dbReference>